<dbReference type="Gene3D" id="3.30.450.260">
    <property type="entry name" value="Haem NO binding associated domain"/>
    <property type="match status" value="1"/>
</dbReference>
<dbReference type="PANTHER" id="PTHR45655">
    <property type="entry name" value="GUANYLATE CYCLASE SOLUBLE SUBUNIT BETA-2"/>
    <property type="match status" value="1"/>
</dbReference>
<dbReference type="AlphaFoldDB" id="A0A448XJA7"/>
<accession>A0A448XJA7</accession>
<name>A0A448XJA7_9PLAT</name>
<proteinExistence type="predicted"/>
<dbReference type="GO" id="GO:0000166">
    <property type="term" value="F:nucleotide binding"/>
    <property type="evidence" value="ECO:0007669"/>
    <property type="project" value="UniProtKB-KW"/>
</dbReference>
<dbReference type="PANTHER" id="PTHR45655:SF10">
    <property type="entry name" value="SOLUBLE GUANYLATE CYCLASE 88E"/>
    <property type="match status" value="1"/>
</dbReference>
<protein>
    <recommendedName>
        <fullName evidence="1">guanylate cyclase</fullName>
        <ecNumber evidence="1">4.6.1.2</ecNumber>
    </recommendedName>
</protein>
<evidence type="ECO:0000256" key="2">
    <source>
        <dbReference type="ARBA" id="ARBA00022741"/>
    </source>
</evidence>
<dbReference type="InterPro" id="IPR011645">
    <property type="entry name" value="HNOB_dom_associated"/>
</dbReference>
<feature type="domain" description="Haem NO binding associated" evidence="4">
    <location>
        <begin position="16"/>
        <end position="105"/>
    </location>
</feature>
<evidence type="ECO:0000259" key="4">
    <source>
        <dbReference type="Pfam" id="PF07701"/>
    </source>
</evidence>
<comment type="caution">
    <text evidence="5">The sequence shown here is derived from an EMBL/GenBank/DDBJ whole genome shotgun (WGS) entry which is preliminary data.</text>
</comment>
<sequence>MEFNNVAFYCETDILPVPSGVFFEVFPFNLVFDRGMHVINVGKGMSNAVANLKGKLVNEVFVLSRPLIDTLFVSPYTCCDQVMLHTNNVFELINVAAPNNPANEEKEGIRKSLPLTDEQMLVNASDSKH</sequence>
<evidence type="ECO:0000313" key="5">
    <source>
        <dbReference type="EMBL" id="VEL38012.1"/>
    </source>
</evidence>
<keyword evidence="2" id="KW-0547">Nucleotide-binding</keyword>
<keyword evidence="3" id="KW-0141">cGMP biosynthesis</keyword>
<dbReference type="EC" id="4.6.1.2" evidence="1"/>
<dbReference type="GO" id="GO:0070482">
    <property type="term" value="P:response to oxygen levels"/>
    <property type="evidence" value="ECO:0007669"/>
    <property type="project" value="TreeGrafter"/>
</dbReference>
<dbReference type="GO" id="GO:0004383">
    <property type="term" value="F:guanylate cyclase activity"/>
    <property type="evidence" value="ECO:0007669"/>
    <property type="project" value="UniProtKB-EC"/>
</dbReference>
<organism evidence="5 6">
    <name type="scientific">Protopolystoma xenopodis</name>
    <dbReference type="NCBI Taxonomy" id="117903"/>
    <lineage>
        <taxon>Eukaryota</taxon>
        <taxon>Metazoa</taxon>
        <taxon>Spiralia</taxon>
        <taxon>Lophotrochozoa</taxon>
        <taxon>Platyhelminthes</taxon>
        <taxon>Monogenea</taxon>
        <taxon>Polyopisthocotylea</taxon>
        <taxon>Polystomatidea</taxon>
        <taxon>Polystomatidae</taxon>
        <taxon>Protopolystoma</taxon>
    </lineage>
</organism>
<evidence type="ECO:0000256" key="3">
    <source>
        <dbReference type="ARBA" id="ARBA00023293"/>
    </source>
</evidence>
<dbReference type="OrthoDB" id="6127067at2759"/>
<keyword evidence="6" id="KW-1185">Reference proteome</keyword>
<evidence type="ECO:0000256" key="1">
    <source>
        <dbReference type="ARBA" id="ARBA00012202"/>
    </source>
</evidence>
<gene>
    <name evidence="5" type="ORF">PXEA_LOCUS31452</name>
</gene>
<reference evidence="5" key="1">
    <citation type="submission" date="2018-11" db="EMBL/GenBank/DDBJ databases">
        <authorList>
            <consortium name="Pathogen Informatics"/>
        </authorList>
    </citation>
    <scope>NUCLEOTIDE SEQUENCE</scope>
</reference>
<dbReference type="Pfam" id="PF07701">
    <property type="entry name" value="HNOBA"/>
    <property type="match status" value="1"/>
</dbReference>
<dbReference type="GO" id="GO:0038060">
    <property type="term" value="P:nitric oxide-cGMP-mediated signaling"/>
    <property type="evidence" value="ECO:0007669"/>
    <property type="project" value="TreeGrafter"/>
</dbReference>
<dbReference type="GO" id="GO:0008074">
    <property type="term" value="C:guanylate cyclase complex, soluble"/>
    <property type="evidence" value="ECO:0007669"/>
    <property type="project" value="TreeGrafter"/>
</dbReference>
<dbReference type="Proteomes" id="UP000784294">
    <property type="component" value="Unassembled WGS sequence"/>
</dbReference>
<dbReference type="InterPro" id="IPR042463">
    <property type="entry name" value="HNOB_dom_associated_sf"/>
</dbReference>
<evidence type="ECO:0000313" key="6">
    <source>
        <dbReference type="Proteomes" id="UP000784294"/>
    </source>
</evidence>
<dbReference type="EMBL" id="CAAALY010256618">
    <property type="protein sequence ID" value="VEL38012.1"/>
    <property type="molecule type" value="Genomic_DNA"/>
</dbReference>